<feature type="region of interest" description="Disordered" evidence="1">
    <location>
        <begin position="179"/>
        <end position="207"/>
    </location>
</feature>
<evidence type="ECO:0000256" key="1">
    <source>
        <dbReference type="SAM" id="MobiDB-lite"/>
    </source>
</evidence>
<feature type="compositionally biased region" description="Basic and acidic residues" evidence="1">
    <location>
        <begin position="189"/>
        <end position="207"/>
    </location>
</feature>
<evidence type="ECO:0000313" key="2">
    <source>
        <dbReference type="EMBL" id="ORZ33024.1"/>
    </source>
</evidence>
<keyword evidence="3" id="KW-1185">Reference proteome</keyword>
<dbReference type="EMBL" id="MCFL01000039">
    <property type="protein sequence ID" value="ORZ33024.1"/>
    <property type="molecule type" value="Genomic_DNA"/>
</dbReference>
<name>A0A1Y2HG95_9FUNG</name>
<sequence>MSASNVAAERTVKLKATTRQVDEFLASPVSRNEPMLMGSPAAPTVTAYSLKFEKVFCDGVLAIMQIAANKLFRFAEPHSFTGLEPYFRTRFSLSRAQVYRYLNCAAVISDLICAPQHMASMLRPLPLRQRVAKAVKDLAPCSTSRQQLWAAVLAQQPAGLDITSTDVHRVAALLEQQATAEYPSPPSEPFHDMEDADDHSDFEMYDHSGTDRMKASRLGSSADGSQETQLLYPIPLMATQVDDNTIPLVYPSPDISHASRHTYRLESSNLNSRSDEIVSPLQCLAQVALDDSAYDHSSMTSVSSSVSHPTPLALNSEWPVSPNKLNRYSSTHARISHFREPIVSLLPSGTSRTSSGCRVA</sequence>
<dbReference type="STRING" id="765915.A0A1Y2HG95"/>
<protein>
    <submittedName>
        <fullName evidence="2">Uncharacterized protein</fullName>
    </submittedName>
</protein>
<dbReference type="AlphaFoldDB" id="A0A1Y2HG95"/>
<dbReference type="OrthoDB" id="5595153at2759"/>
<reference evidence="2 3" key="1">
    <citation type="submission" date="2016-07" db="EMBL/GenBank/DDBJ databases">
        <title>Pervasive Adenine N6-methylation of Active Genes in Fungi.</title>
        <authorList>
            <consortium name="DOE Joint Genome Institute"/>
            <person name="Mondo S.J."/>
            <person name="Dannebaum R.O."/>
            <person name="Kuo R.C."/>
            <person name="Labutti K."/>
            <person name="Haridas S."/>
            <person name="Kuo A."/>
            <person name="Salamov A."/>
            <person name="Ahrendt S.R."/>
            <person name="Lipzen A."/>
            <person name="Sullivan W."/>
            <person name="Andreopoulos W.B."/>
            <person name="Clum A."/>
            <person name="Lindquist E."/>
            <person name="Daum C."/>
            <person name="Ramamoorthy G.K."/>
            <person name="Gryganskyi A."/>
            <person name="Culley D."/>
            <person name="Magnuson J.K."/>
            <person name="James T.Y."/>
            <person name="O'Malley M.A."/>
            <person name="Stajich J.E."/>
            <person name="Spatafora J.W."/>
            <person name="Visel A."/>
            <person name="Grigoriev I.V."/>
        </authorList>
    </citation>
    <scope>NUCLEOTIDE SEQUENCE [LARGE SCALE GENOMIC DNA]</scope>
    <source>
        <strain evidence="2 3">PL171</strain>
    </source>
</reference>
<comment type="caution">
    <text evidence="2">The sequence shown here is derived from an EMBL/GenBank/DDBJ whole genome shotgun (WGS) entry which is preliminary data.</text>
</comment>
<proteinExistence type="predicted"/>
<organism evidence="2 3">
    <name type="scientific">Catenaria anguillulae PL171</name>
    <dbReference type="NCBI Taxonomy" id="765915"/>
    <lineage>
        <taxon>Eukaryota</taxon>
        <taxon>Fungi</taxon>
        <taxon>Fungi incertae sedis</taxon>
        <taxon>Blastocladiomycota</taxon>
        <taxon>Blastocladiomycetes</taxon>
        <taxon>Blastocladiales</taxon>
        <taxon>Catenariaceae</taxon>
        <taxon>Catenaria</taxon>
    </lineage>
</organism>
<accession>A0A1Y2HG95</accession>
<gene>
    <name evidence="2" type="ORF">BCR44DRAFT_1501523</name>
</gene>
<dbReference type="Proteomes" id="UP000193411">
    <property type="component" value="Unassembled WGS sequence"/>
</dbReference>
<evidence type="ECO:0000313" key="3">
    <source>
        <dbReference type="Proteomes" id="UP000193411"/>
    </source>
</evidence>